<dbReference type="SUPFAM" id="SSF53335">
    <property type="entry name" value="S-adenosyl-L-methionine-dependent methyltransferases"/>
    <property type="match status" value="1"/>
</dbReference>
<keyword evidence="2" id="KW-1185">Reference proteome</keyword>
<organism evidence="1 2">
    <name type="scientific">Vibrio ostreicida</name>
    <dbReference type="NCBI Taxonomy" id="526588"/>
    <lineage>
        <taxon>Bacteria</taxon>
        <taxon>Pseudomonadati</taxon>
        <taxon>Pseudomonadota</taxon>
        <taxon>Gammaproteobacteria</taxon>
        <taxon>Vibrionales</taxon>
        <taxon>Vibrionaceae</taxon>
        <taxon>Vibrio</taxon>
    </lineage>
</organism>
<dbReference type="RefSeq" id="WP_290312559.1">
    <property type="nucleotide sequence ID" value="NZ_JAUFQC010000004.1"/>
</dbReference>
<dbReference type="GO" id="GO:0008168">
    <property type="term" value="F:methyltransferase activity"/>
    <property type="evidence" value="ECO:0007669"/>
    <property type="project" value="UniProtKB-KW"/>
</dbReference>
<protein>
    <submittedName>
        <fullName evidence="1">Class I SAM-dependent methyltransferase</fullName>
        <ecNumber evidence="1">2.1.1.-</ecNumber>
    </submittedName>
</protein>
<evidence type="ECO:0000313" key="1">
    <source>
        <dbReference type="EMBL" id="MDN3610992.1"/>
    </source>
</evidence>
<keyword evidence="1" id="KW-0808">Transferase</keyword>
<comment type="caution">
    <text evidence="1">The sequence shown here is derived from an EMBL/GenBank/DDBJ whole genome shotgun (WGS) entry which is preliminary data.</text>
</comment>
<dbReference type="InterPro" id="IPR050723">
    <property type="entry name" value="CFA/CMAS"/>
</dbReference>
<dbReference type="Proteomes" id="UP001238540">
    <property type="component" value="Unassembled WGS sequence"/>
</dbReference>
<name>A0ABT8BW16_9VIBR</name>
<dbReference type="Pfam" id="PF02353">
    <property type="entry name" value="CMAS"/>
    <property type="match status" value="1"/>
</dbReference>
<dbReference type="GO" id="GO:0032259">
    <property type="term" value="P:methylation"/>
    <property type="evidence" value="ECO:0007669"/>
    <property type="project" value="UniProtKB-KW"/>
</dbReference>
<dbReference type="EC" id="2.1.1.-" evidence="1"/>
<keyword evidence="1" id="KW-0489">Methyltransferase</keyword>
<dbReference type="Gene3D" id="3.40.50.150">
    <property type="entry name" value="Vaccinia Virus protein VP39"/>
    <property type="match status" value="1"/>
</dbReference>
<dbReference type="PANTHER" id="PTHR43667:SF2">
    <property type="entry name" value="FATTY ACID C-METHYL TRANSFERASE"/>
    <property type="match status" value="1"/>
</dbReference>
<gene>
    <name evidence="1" type="ORF">QWZ16_15010</name>
</gene>
<accession>A0ABT8BW16</accession>
<dbReference type="PANTHER" id="PTHR43667">
    <property type="entry name" value="CYCLOPROPANE-FATTY-ACYL-PHOSPHOLIPID SYNTHASE"/>
    <property type="match status" value="1"/>
</dbReference>
<sequence length="94" mass="10867">MSAHYDLSNDLYSTFLDDEMLYSAACFEQEYDTLEQAQINKMMRLCKQLKLTSTDHVIEIGTGWGAMAIFMAENFGYRAQIPHRQHETDSKCMS</sequence>
<dbReference type="EMBL" id="JAUFQC010000004">
    <property type="protein sequence ID" value="MDN3610992.1"/>
    <property type="molecule type" value="Genomic_DNA"/>
</dbReference>
<proteinExistence type="predicted"/>
<evidence type="ECO:0000313" key="2">
    <source>
        <dbReference type="Proteomes" id="UP001238540"/>
    </source>
</evidence>
<reference evidence="2" key="1">
    <citation type="journal article" date="2019" name="Int. J. Syst. Evol. Microbiol.">
        <title>The Global Catalogue of Microorganisms (GCM) 10K type strain sequencing project: providing services to taxonomists for standard genome sequencing and annotation.</title>
        <authorList>
            <consortium name="The Broad Institute Genomics Platform"/>
            <consortium name="The Broad Institute Genome Sequencing Center for Infectious Disease"/>
            <person name="Wu L."/>
            <person name="Ma J."/>
        </authorList>
    </citation>
    <scope>NUCLEOTIDE SEQUENCE [LARGE SCALE GENOMIC DNA]</scope>
    <source>
        <strain evidence="2">CECT 7398</strain>
    </source>
</reference>
<dbReference type="InterPro" id="IPR029063">
    <property type="entry name" value="SAM-dependent_MTases_sf"/>
</dbReference>